<dbReference type="GO" id="GO:0005524">
    <property type="term" value="F:ATP binding"/>
    <property type="evidence" value="ECO:0007669"/>
    <property type="project" value="UniProtKB-UniRule"/>
</dbReference>
<evidence type="ECO:0000313" key="14">
    <source>
        <dbReference type="EMBL" id="TXL72102.1"/>
    </source>
</evidence>
<evidence type="ECO:0000256" key="10">
    <source>
        <dbReference type="ARBA" id="ARBA00023196"/>
    </source>
</evidence>
<comment type="subunit">
    <text evidence="13">F-type ATPases have 2 components, CF(1) - the catalytic core - and CF(0) - the membrane proton channel. CF(1) has five subunits: alpha(3), beta(3), gamma(1), delta(1), epsilon(1). CF(0) has three main subunits: a, b and c.</text>
</comment>
<proteinExistence type="inferred from homology"/>
<dbReference type="EMBL" id="VDUZ01000036">
    <property type="protein sequence ID" value="TXL72102.1"/>
    <property type="molecule type" value="Genomic_DNA"/>
</dbReference>
<dbReference type="PIRSF" id="PIRSF039089">
    <property type="entry name" value="ATP_synthase_gamma"/>
    <property type="match status" value="1"/>
</dbReference>
<keyword evidence="10 13" id="KW-0139">CF(1)</keyword>
<dbReference type="PANTHER" id="PTHR11693">
    <property type="entry name" value="ATP SYNTHASE GAMMA CHAIN"/>
    <property type="match status" value="1"/>
</dbReference>
<protein>
    <recommendedName>
        <fullName evidence="13">ATP synthase gamma chain</fullName>
    </recommendedName>
    <alternativeName>
        <fullName evidence="13">ATP synthase F1 sector gamma subunit</fullName>
    </alternativeName>
    <alternativeName>
        <fullName evidence="13">F-ATPase gamma subunit</fullName>
    </alternativeName>
</protein>
<dbReference type="CDD" id="cd12151">
    <property type="entry name" value="F1-ATPase_gamma"/>
    <property type="match status" value="1"/>
</dbReference>
<dbReference type="InterPro" id="IPR023632">
    <property type="entry name" value="ATP_synth_F1_gsu_CS"/>
</dbReference>
<keyword evidence="4 13" id="KW-0813">Transport</keyword>
<evidence type="ECO:0000256" key="8">
    <source>
        <dbReference type="ARBA" id="ARBA00023065"/>
    </source>
</evidence>
<comment type="function">
    <text evidence="1 13">Produces ATP from ADP in the presence of a proton gradient across the membrane. The gamma chain is believed to be important in regulating ATPase activity and the flow of protons through the CF(0) complex.</text>
</comment>
<dbReference type="GO" id="GO:0045259">
    <property type="term" value="C:proton-transporting ATP synthase complex"/>
    <property type="evidence" value="ECO:0007669"/>
    <property type="project" value="UniProtKB-KW"/>
</dbReference>
<evidence type="ECO:0000256" key="1">
    <source>
        <dbReference type="ARBA" id="ARBA00003456"/>
    </source>
</evidence>
<dbReference type="FunFam" id="1.10.287.80:FF:000001">
    <property type="entry name" value="ATP synthase gamma chain"/>
    <property type="match status" value="1"/>
</dbReference>
<dbReference type="Pfam" id="PF00231">
    <property type="entry name" value="ATP-synt"/>
    <property type="match status" value="1"/>
</dbReference>
<keyword evidence="15" id="KW-1185">Reference proteome</keyword>
<keyword evidence="6" id="KW-0997">Cell inner membrane</keyword>
<evidence type="ECO:0000256" key="2">
    <source>
        <dbReference type="ARBA" id="ARBA00004170"/>
    </source>
</evidence>
<dbReference type="InterPro" id="IPR035968">
    <property type="entry name" value="ATP_synth_F1_ATPase_gsu"/>
</dbReference>
<dbReference type="Proteomes" id="UP000321638">
    <property type="component" value="Unassembled WGS sequence"/>
</dbReference>
<evidence type="ECO:0000256" key="11">
    <source>
        <dbReference type="ARBA" id="ARBA00023310"/>
    </source>
</evidence>
<comment type="caution">
    <text evidence="14">The sequence shown here is derived from an EMBL/GenBank/DDBJ whole genome shotgun (WGS) entry which is preliminary data.</text>
</comment>
<comment type="subcellular location">
    <subcellularLocation>
        <location evidence="13">Cell membrane</location>
        <topology evidence="13">Peripheral membrane protein</topology>
    </subcellularLocation>
    <subcellularLocation>
        <location evidence="2">Membrane</location>
        <topology evidence="2">Peripheral membrane protein</topology>
    </subcellularLocation>
    <subcellularLocation>
        <location evidence="12">Thylakoid</location>
    </subcellularLocation>
</comment>
<dbReference type="InterPro" id="IPR000131">
    <property type="entry name" value="ATP_synth_F1_gsu"/>
</dbReference>
<organism evidence="14 15">
    <name type="scientific">Vineibacter terrae</name>
    <dbReference type="NCBI Taxonomy" id="2586908"/>
    <lineage>
        <taxon>Bacteria</taxon>
        <taxon>Pseudomonadati</taxon>
        <taxon>Pseudomonadota</taxon>
        <taxon>Alphaproteobacteria</taxon>
        <taxon>Hyphomicrobiales</taxon>
        <taxon>Vineibacter</taxon>
    </lineage>
</organism>
<evidence type="ECO:0000313" key="15">
    <source>
        <dbReference type="Proteomes" id="UP000321638"/>
    </source>
</evidence>
<evidence type="ECO:0000256" key="7">
    <source>
        <dbReference type="ARBA" id="ARBA00022781"/>
    </source>
</evidence>
<dbReference type="GO" id="GO:0046933">
    <property type="term" value="F:proton-transporting ATP synthase activity, rotational mechanism"/>
    <property type="evidence" value="ECO:0007669"/>
    <property type="project" value="UniProtKB-UniRule"/>
</dbReference>
<keyword evidence="9 13" id="KW-0472">Membrane</keyword>
<dbReference type="GO" id="GO:0005886">
    <property type="term" value="C:plasma membrane"/>
    <property type="evidence" value="ECO:0007669"/>
    <property type="project" value="UniProtKB-SubCell"/>
</dbReference>
<evidence type="ECO:0000256" key="3">
    <source>
        <dbReference type="ARBA" id="ARBA00007681"/>
    </source>
</evidence>
<dbReference type="GO" id="GO:0042777">
    <property type="term" value="P:proton motive force-driven plasma membrane ATP synthesis"/>
    <property type="evidence" value="ECO:0007669"/>
    <property type="project" value="UniProtKB-UniRule"/>
</dbReference>
<keyword evidence="7 13" id="KW-0375">Hydrogen ion transport</keyword>
<evidence type="ECO:0000256" key="9">
    <source>
        <dbReference type="ARBA" id="ARBA00023136"/>
    </source>
</evidence>
<accession>A0A5C8PF17</accession>
<keyword evidence="8 13" id="KW-0406">Ion transport</keyword>
<dbReference type="Gene3D" id="1.10.287.80">
    <property type="entry name" value="ATP synthase, gamma subunit, helix hairpin domain"/>
    <property type="match status" value="1"/>
</dbReference>
<dbReference type="GO" id="GO:0009579">
    <property type="term" value="C:thylakoid"/>
    <property type="evidence" value="ECO:0007669"/>
    <property type="project" value="UniProtKB-SubCell"/>
</dbReference>
<dbReference type="OrthoDB" id="9812769at2"/>
<comment type="similarity">
    <text evidence="3 13">Belongs to the ATPase gamma chain family.</text>
</comment>
<evidence type="ECO:0000256" key="4">
    <source>
        <dbReference type="ARBA" id="ARBA00022448"/>
    </source>
</evidence>
<reference evidence="14 15" key="1">
    <citation type="submission" date="2019-06" db="EMBL/GenBank/DDBJ databases">
        <title>New taxonomy in bacterial strain CC-CFT640, isolated from vineyard.</title>
        <authorList>
            <person name="Lin S.-Y."/>
            <person name="Tsai C.-F."/>
            <person name="Young C.-C."/>
        </authorList>
    </citation>
    <scope>NUCLEOTIDE SEQUENCE [LARGE SCALE GENOMIC DNA]</scope>
    <source>
        <strain evidence="14 15">CC-CFT640</strain>
    </source>
</reference>
<sequence>MPSLKQYRLRIRSVQNTQKITKAMKMVAAAKLRRAQEAAVAGRPYATAMDRMMASLAGAMQGKAGAPRLLAGTGDDKVHLLIVATADRGLCGGFNSSIVREARRAVRALQADGKTVKILCVGRKGRDQLRRDFGSLIIDTIADLGRPRVSFGDATQVATKVVELFEAGEFDVATLFYNRFRSAISQIITKQQIIPPALPEQAAPVAGAAPYEFEPDEETILKDLLPRNLTVQVYRALLENSASFFGAQMTAMDNATRNAGDMIRKLTLSMNRQRQAAITKELIEIISGAQAV</sequence>
<gene>
    <name evidence="13" type="primary">atpG</name>
    <name evidence="14" type="ORF">FHP25_27135</name>
</gene>
<dbReference type="PROSITE" id="PS00153">
    <property type="entry name" value="ATPASE_GAMMA"/>
    <property type="match status" value="1"/>
</dbReference>
<dbReference type="HAMAP" id="MF_00815">
    <property type="entry name" value="ATP_synth_gamma_bact"/>
    <property type="match status" value="1"/>
</dbReference>
<dbReference type="RefSeq" id="WP_147850129.1">
    <property type="nucleotide sequence ID" value="NZ_VDUZ01000036.1"/>
</dbReference>
<evidence type="ECO:0000256" key="5">
    <source>
        <dbReference type="ARBA" id="ARBA00022475"/>
    </source>
</evidence>
<dbReference type="PRINTS" id="PR00126">
    <property type="entry name" value="ATPASEGAMMA"/>
</dbReference>
<dbReference type="PANTHER" id="PTHR11693:SF22">
    <property type="entry name" value="ATP SYNTHASE SUBUNIT GAMMA, MITOCHONDRIAL"/>
    <property type="match status" value="1"/>
</dbReference>
<keyword evidence="5 13" id="KW-1003">Cell membrane</keyword>
<dbReference type="AlphaFoldDB" id="A0A5C8PF17"/>
<keyword evidence="11 13" id="KW-0066">ATP synthesis</keyword>
<dbReference type="FunFam" id="1.10.287.80:FF:000003">
    <property type="entry name" value="ATP synthase gamma chain, chloroplastic"/>
    <property type="match status" value="1"/>
</dbReference>
<evidence type="ECO:0000256" key="6">
    <source>
        <dbReference type="ARBA" id="ARBA00022519"/>
    </source>
</evidence>
<name>A0A5C8PF17_9HYPH</name>
<dbReference type="NCBIfam" id="TIGR01146">
    <property type="entry name" value="ATPsyn_F1gamma"/>
    <property type="match status" value="1"/>
</dbReference>
<dbReference type="NCBIfam" id="NF004146">
    <property type="entry name" value="PRK05621.1-4"/>
    <property type="match status" value="1"/>
</dbReference>
<evidence type="ECO:0000256" key="13">
    <source>
        <dbReference type="HAMAP-Rule" id="MF_00815"/>
    </source>
</evidence>
<evidence type="ECO:0000256" key="12">
    <source>
        <dbReference type="ARBA" id="ARBA00060385"/>
    </source>
</evidence>
<dbReference type="SUPFAM" id="SSF52943">
    <property type="entry name" value="ATP synthase (F1-ATPase), gamma subunit"/>
    <property type="match status" value="1"/>
</dbReference>
<dbReference type="Gene3D" id="3.40.1380.10">
    <property type="match status" value="1"/>
</dbReference>